<gene>
    <name evidence="1" type="ORF">POL67_17380</name>
</gene>
<sequence>MTALDRVSAPALHGARVRHDGARGHRGGATLDVGLVLASLVLAGRRPQLAGLGLDVCLVLIGFVRDAGLVLDAGLVHRGGRRGERRNLPRGLAAVTALDRVNSRARRGGGCVATDPALDAGLVLDEGAGLFAHAVEGANSGN</sequence>
<reference evidence="1 2" key="1">
    <citation type="submission" date="2022-11" db="EMBL/GenBank/DDBJ databases">
        <title>Minimal conservation of predation-associated metabolite biosynthetic gene clusters underscores biosynthetic potential of Myxococcota including descriptions for ten novel species: Archangium lansinium sp. nov., Myxococcus landrumus sp. nov., Nannocystis bai.</title>
        <authorList>
            <person name="Ahearne A."/>
            <person name="Stevens C."/>
            <person name="Dowd S."/>
        </authorList>
    </citation>
    <scope>NUCLEOTIDE SEQUENCE [LARGE SCALE GENOMIC DNA]</scope>
    <source>
        <strain evidence="1 2">RJM3</strain>
    </source>
</reference>
<evidence type="ECO:0000313" key="2">
    <source>
        <dbReference type="Proteomes" id="UP001221411"/>
    </source>
</evidence>
<dbReference type="EMBL" id="JAQNDO010000001">
    <property type="protein sequence ID" value="MDC0743126.1"/>
    <property type="molecule type" value="Genomic_DNA"/>
</dbReference>
<keyword evidence="2" id="KW-1185">Reference proteome</keyword>
<organism evidence="1 2">
    <name type="scientific">Polyangium mundeleinium</name>
    <dbReference type="NCBI Taxonomy" id="2995306"/>
    <lineage>
        <taxon>Bacteria</taxon>
        <taxon>Pseudomonadati</taxon>
        <taxon>Myxococcota</taxon>
        <taxon>Polyangia</taxon>
        <taxon>Polyangiales</taxon>
        <taxon>Polyangiaceae</taxon>
        <taxon>Polyangium</taxon>
    </lineage>
</organism>
<accession>A0ABT5EQZ1</accession>
<name>A0ABT5EQZ1_9BACT</name>
<dbReference type="RefSeq" id="WP_271918489.1">
    <property type="nucleotide sequence ID" value="NZ_JAQNDO010000001.1"/>
</dbReference>
<evidence type="ECO:0000313" key="1">
    <source>
        <dbReference type="EMBL" id="MDC0743126.1"/>
    </source>
</evidence>
<dbReference type="Proteomes" id="UP001221411">
    <property type="component" value="Unassembled WGS sequence"/>
</dbReference>
<comment type="caution">
    <text evidence="1">The sequence shown here is derived from an EMBL/GenBank/DDBJ whole genome shotgun (WGS) entry which is preliminary data.</text>
</comment>
<protein>
    <submittedName>
        <fullName evidence="1">Uncharacterized protein</fullName>
    </submittedName>
</protein>
<proteinExistence type="predicted"/>